<feature type="domain" description="PAC" evidence="17">
    <location>
        <begin position="394"/>
        <end position="447"/>
    </location>
</feature>
<dbReference type="PROSITE" id="PS50112">
    <property type="entry name" value="PAS"/>
    <property type="match status" value="1"/>
</dbReference>
<dbReference type="InterPro" id="IPR035965">
    <property type="entry name" value="PAS-like_dom_sf"/>
</dbReference>
<feature type="compositionally biased region" description="Acidic residues" evidence="12">
    <location>
        <begin position="687"/>
        <end position="699"/>
    </location>
</feature>
<dbReference type="InterPro" id="IPR007895">
    <property type="entry name" value="MASE1"/>
</dbReference>
<dbReference type="SMART" id="SM00388">
    <property type="entry name" value="HisKA"/>
    <property type="match status" value="1"/>
</dbReference>
<dbReference type="CDD" id="cd00082">
    <property type="entry name" value="HisKA"/>
    <property type="match status" value="1"/>
</dbReference>
<dbReference type="EMBL" id="CP096040">
    <property type="protein sequence ID" value="USQ93832.1"/>
    <property type="molecule type" value="Genomic_DNA"/>
</dbReference>
<feature type="domain" description="PAS" evidence="16">
    <location>
        <begin position="315"/>
        <end position="379"/>
    </location>
</feature>
<evidence type="ECO:0000313" key="19">
    <source>
        <dbReference type="Proteomes" id="UP001057520"/>
    </source>
</evidence>
<feature type="modified residue" description="4-aspartylphosphate" evidence="11">
    <location>
        <position position="756"/>
    </location>
</feature>
<keyword evidence="6" id="KW-0808">Transferase</keyword>
<dbReference type="CDD" id="cd17546">
    <property type="entry name" value="REC_hyHK_CKI1_RcsC-like"/>
    <property type="match status" value="1"/>
</dbReference>
<sequence>MVDQPTIGSKTRDALATTVSAALGVAVGFAFLAYLCVEIPRAYNHLTPIWLSNGFLAACLLSSPTRRWPALMLGAAVGALFAGAHAGDSPLVNVILVTLNLSEALLAASAVRRMTGETIDLGRPRDMLAFVVLGGFLAPIVAGGAASSIYTLLLGGDLRTTVVGWVLNDILGMLTIGPCLVVFFKAGLYLRERPLSRDGVLSIVICCLMTAAVFAQTKYPLLFLVPPAMLLAAWRQEVLGAALSAALVAAIAMVLTISGRGPIHLILAGTDTQSTVLQLFLAVSTFVSLPVAAFQRQRRAILAHIVEARAEAERSEARYRLLAESALDIIAHSDLEGRMTYISPAARAILGYEPDELLGERYVKILVDEDRAAIRRVVDAQRYCPEDVTAPPAETVEYRAFRKDGRMIWLESRPTLASDPVTGAPTGITDIIRDVTARKTLELDLRAARAEAEQAAAVKGEFLANMSHELRTPLTAVIGFANLLADEPGLSPRGRRYVDRITTGGRTLLATINDILDFSRLEQGRITLSRRPVMIADLVSEVLEMLASDAAAKGLVLRAVGDEVAPPVLRLDPERVRQVLLNLVGNAVKFTEVGEVRLETDYDLQAGRLRVSVTDTGPGVTEADQALIFARFAQIDAALTREHGGTGLGLAISRGLVELMGGDIGVESTLGQGARFWFEIPARTGQDDDADDEAGEDDIPLPPPGSRVLVVDDNAGNRELVRSVLEAVGVEVAEAVDGEEGVAAAGAAPFDAILMDLRMPRLDGVSAALRIRSEEGPSARSPIIAFSADVRSGALDPVFDGATPKPLTVLSLLSTLAAALATPRPATA</sequence>
<dbReference type="EC" id="2.7.13.3" evidence="3"/>
<keyword evidence="8" id="KW-0418">Kinase</keyword>
<dbReference type="PROSITE" id="PS50110">
    <property type="entry name" value="RESPONSE_REGULATORY"/>
    <property type="match status" value="1"/>
</dbReference>
<dbReference type="InterPro" id="IPR036890">
    <property type="entry name" value="HATPase_C_sf"/>
</dbReference>
<evidence type="ECO:0000256" key="4">
    <source>
        <dbReference type="ARBA" id="ARBA00022475"/>
    </source>
</evidence>
<dbReference type="InterPro" id="IPR003594">
    <property type="entry name" value="HATPase_dom"/>
</dbReference>
<dbReference type="SUPFAM" id="SSF52172">
    <property type="entry name" value="CheY-like"/>
    <property type="match status" value="1"/>
</dbReference>
<feature type="domain" description="Response regulatory" evidence="15">
    <location>
        <begin position="707"/>
        <end position="820"/>
    </location>
</feature>
<dbReference type="SMART" id="SM00387">
    <property type="entry name" value="HATPase_c"/>
    <property type="match status" value="1"/>
</dbReference>
<accession>A0ABY4ZM01</accession>
<gene>
    <name evidence="18" type="ORF">MZV50_14520</name>
</gene>
<dbReference type="InterPro" id="IPR036097">
    <property type="entry name" value="HisK_dim/P_sf"/>
</dbReference>
<feature type="region of interest" description="Disordered" evidence="12">
    <location>
        <begin position="685"/>
        <end position="705"/>
    </location>
</feature>
<dbReference type="SUPFAM" id="SSF47384">
    <property type="entry name" value="Homodimeric domain of signal transducing histidine kinase"/>
    <property type="match status" value="1"/>
</dbReference>
<dbReference type="SMART" id="SM00086">
    <property type="entry name" value="PAC"/>
    <property type="match status" value="1"/>
</dbReference>
<name>A0ABY4ZM01_9CAUL</name>
<dbReference type="Proteomes" id="UP001057520">
    <property type="component" value="Chromosome"/>
</dbReference>
<evidence type="ECO:0000259" key="15">
    <source>
        <dbReference type="PROSITE" id="PS50110"/>
    </source>
</evidence>
<feature type="transmembrane region" description="Helical" evidence="13">
    <location>
        <begin position="170"/>
        <end position="188"/>
    </location>
</feature>
<keyword evidence="7 13" id="KW-0812">Transmembrane</keyword>
<dbReference type="Gene3D" id="3.40.50.2300">
    <property type="match status" value="1"/>
</dbReference>
<dbReference type="PRINTS" id="PR00344">
    <property type="entry name" value="BCTRLSENSOR"/>
</dbReference>
<keyword evidence="10 13" id="KW-0472">Membrane</keyword>
<dbReference type="InterPro" id="IPR003661">
    <property type="entry name" value="HisK_dim/P_dom"/>
</dbReference>
<evidence type="ECO:0000256" key="5">
    <source>
        <dbReference type="ARBA" id="ARBA00022553"/>
    </source>
</evidence>
<dbReference type="Pfam" id="PF00072">
    <property type="entry name" value="Response_reg"/>
    <property type="match status" value="1"/>
</dbReference>
<dbReference type="Pfam" id="PF00512">
    <property type="entry name" value="HisKA"/>
    <property type="match status" value="1"/>
</dbReference>
<evidence type="ECO:0000256" key="3">
    <source>
        <dbReference type="ARBA" id="ARBA00012438"/>
    </source>
</evidence>
<dbReference type="Pfam" id="PF13426">
    <property type="entry name" value="PAS_9"/>
    <property type="match status" value="1"/>
</dbReference>
<evidence type="ECO:0000256" key="6">
    <source>
        <dbReference type="ARBA" id="ARBA00022679"/>
    </source>
</evidence>
<dbReference type="InterPro" id="IPR001610">
    <property type="entry name" value="PAC"/>
</dbReference>
<reference evidence="18 19" key="1">
    <citation type="submission" date="2022-04" db="EMBL/GenBank/DDBJ databases">
        <title>Genome sequence of soybean root-associated Caulobacter segnis RL271.</title>
        <authorList>
            <person name="Longley R."/>
            <person name="Bonito G."/>
            <person name="Trigodet F."/>
            <person name="Crosson S."/>
            <person name="Fiebig A."/>
        </authorList>
    </citation>
    <scope>NUCLEOTIDE SEQUENCE [LARGE SCALE GENOMIC DNA]</scope>
    <source>
        <strain evidence="18 19">RL271</strain>
    </source>
</reference>
<dbReference type="Gene3D" id="3.30.565.10">
    <property type="entry name" value="Histidine kinase-like ATPase, C-terminal domain"/>
    <property type="match status" value="1"/>
</dbReference>
<evidence type="ECO:0000259" key="16">
    <source>
        <dbReference type="PROSITE" id="PS50112"/>
    </source>
</evidence>
<dbReference type="SUPFAM" id="SSF55874">
    <property type="entry name" value="ATPase domain of HSP90 chaperone/DNA topoisomerase II/histidine kinase"/>
    <property type="match status" value="1"/>
</dbReference>
<keyword evidence="4" id="KW-1003">Cell membrane</keyword>
<feature type="transmembrane region" description="Helical" evidence="13">
    <location>
        <begin position="128"/>
        <end position="150"/>
    </location>
</feature>
<dbReference type="InterPro" id="IPR000700">
    <property type="entry name" value="PAS-assoc_C"/>
</dbReference>
<comment type="subcellular location">
    <subcellularLocation>
        <location evidence="2">Cell membrane</location>
        <topology evidence="2">Multi-pass membrane protein</topology>
    </subcellularLocation>
</comment>
<proteinExistence type="predicted"/>
<dbReference type="SMART" id="SM00091">
    <property type="entry name" value="PAS"/>
    <property type="match status" value="1"/>
</dbReference>
<evidence type="ECO:0000256" key="13">
    <source>
        <dbReference type="SAM" id="Phobius"/>
    </source>
</evidence>
<keyword evidence="5 11" id="KW-0597">Phosphoprotein</keyword>
<keyword evidence="19" id="KW-1185">Reference proteome</keyword>
<evidence type="ECO:0000256" key="1">
    <source>
        <dbReference type="ARBA" id="ARBA00000085"/>
    </source>
</evidence>
<dbReference type="Gene3D" id="1.10.287.130">
    <property type="match status" value="1"/>
</dbReference>
<dbReference type="InterPro" id="IPR001789">
    <property type="entry name" value="Sig_transdc_resp-reg_receiver"/>
</dbReference>
<feature type="transmembrane region" description="Helical" evidence="13">
    <location>
        <begin position="239"/>
        <end position="263"/>
    </location>
</feature>
<dbReference type="InterPro" id="IPR011006">
    <property type="entry name" value="CheY-like_superfamily"/>
</dbReference>
<organism evidence="18 19">
    <name type="scientific">Caulobacter segnis</name>
    <dbReference type="NCBI Taxonomy" id="88688"/>
    <lineage>
        <taxon>Bacteria</taxon>
        <taxon>Pseudomonadati</taxon>
        <taxon>Pseudomonadota</taxon>
        <taxon>Alphaproteobacteria</taxon>
        <taxon>Caulobacterales</taxon>
        <taxon>Caulobacteraceae</taxon>
        <taxon>Caulobacter</taxon>
    </lineage>
</organism>
<dbReference type="Gene3D" id="3.30.450.20">
    <property type="entry name" value="PAS domain"/>
    <property type="match status" value="1"/>
</dbReference>
<feature type="transmembrane region" description="Helical" evidence="13">
    <location>
        <begin position="200"/>
        <end position="219"/>
    </location>
</feature>
<feature type="domain" description="Histidine kinase" evidence="14">
    <location>
        <begin position="465"/>
        <end position="684"/>
    </location>
</feature>
<evidence type="ECO:0000256" key="2">
    <source>
        <dbReference type="ARBA" id="ARBA00004651"/>
    </source>
</evidence>
<protein>
    <recommendedName>
        <fullName evidence="3">histidine kinase</fullName>
        <ecNumber evidence="3">2.7.13.3</ecNumber>
    </recommendedName>
</protein>
<dbReference type="CDD" id="cd16922">
    <property type="entry name" value="HATPase_EvgS-ArcB-TorS-like"/>
    <property type="match status" value="1"/>
</dbReference>
<evidence type="ECO:0000256" key="12">
    <source>
        <dbReference type="SAM" id="MobiDB-lite"/>
    </source>
</evidence>
<dbReference type="CDD" id="cd00130">
    <property type="entry name" value="PAS"/>
    <property type="match status" value="1"/>
</dbReference>
<feature type="transmembrane region" description="Helical" evidence="13">
    <location>
        <begin position="275"/>
        <end position="294"/>
    </location>
</feature>
<dbReference type="PROSITE" id="PS50109">
    <property type="entry name" value="HIS_KIN"/>
    <property type="match status" value="1"/>
</dbReference>
<dbReference type="SUPFAM" id="SSF55785">
    <property type="entry name" value="PYP-like sensor domain (PAS domain)"/>
    <property type="match status" value="1"/>
</dbReference>
<comment type="catalytic activity">
    <reaction evidence="1">
        <text>ATP + protein L-histidine = ADP + protein N-phospho-L-histidine.</text>
        <dbReference type="EC" id="2.7.13.3"/>
    </reaction>
</comment>
<dbReference type="InterPro" id="IPR005467">
    <property type="entry name" value="His_kinase_dom"/>
</dbReference>
<dbReference type="PANTHER" id="PTHR43047">
    <property type="entry name" value="TWO-COMPONENT HISTIDINE PROTEIN KINASE"/>
    <property type="match status" value="1"/>
</dbReference>
<dbReference type="SMART" id="SM00448">
    <property type="entry name" value="REC"/>
    <property type="match status" value="1"/>
</dbReference>
<evidence type="ECO:0000256" key="10">
    <source>
        <dbReference type="ARBA" id="ARBA00023136"/>
    </source>
</evidence>
<evidence type="ECO:0000256" key="9">
    <source>
        <dbReference type="ARBA" id="ARBA00022989"/>
    </source>
</evidence>
<evidence type="ECO:0000259" key="14">
    <source>
        <dbReference type="PROSITE" id="PS50109"/>
    </source>
</evidence>
<evidence type="ECO:0000313" key="18">
    <source>
        <dbReference type="EMBL" id="USQ93832.1"/>
    </source>
</evidence>
<dbReference type="Pfam" id="PF05231">
    <property type="entry name" value="MASE1"/>
    <property type="match status" value="1"/>
</dbReference>
<dbReference type="InterPro" id="IPR004358">
    <property type="entry name" value="Sig_transdc_His_kin-like_C"/>
</dbReference>
<dbReference type="PROSITE" id="PS50113">
    <property type="entry name" value="PAC"/>
    <property type="match status" value="1"/>
</dbReference>
<evidence type="ECO:0000256" key="11">
    <source>
        <dbReference type="PROSITE-ProRule" id="PRU00169"/>
    </source>
</evidence>
<dbReference type="InterPro" id="IPR000014">
    <property type="entry name" value="PAS"/>
</dbReference>
<keyword evidence="9 13" id="KW-1133">Transmembrane helix</keyword>
<evidence type="ECO:0000259" key="17">
    <source>
        <dbReference type="PROSITE" id="PS50113"/>
    </source>
</evidence>
<feature type="transmembrane region" description="Helical" evidence="13">
    <location>
        <begin position="14"/>
        <end position="36"/>
    </location>
</feature>
<evidence type="ECO:0000256" key="8">
    <source>
        <dbReference type="ARBA" id="ARBA00022777"/>
    </source>
</evidence>
<dbReference type="NCBIfam" id="TIGR00229">
    <property type="entry name" value="sensory_box"/>
    <property type="match status" value="1"/>
</dbReference>
<evidence type="ECO:0000256" key="7">
    <source>
        <dbReference type="ARBA" id="ARBA00022692"/>
    </source>
</evidence>
<dbReference type="PANTHER" id="PTHR43047:SF72">
    <property type="entry name" value="OSMOSENSING HISTIDINE PROTEIN KINASE SLN1"/>
    <property type="match status" value="1"/>
</dbReference>
<dbReference type="Pfam" id="PF02518">
    <property type="entry name" value="HATPase_c"/>
    <property type="match status" value="1"/>
</dbReference>